<gene>
    <name evidence="7" type="ORF">CEY00_Acc23995</name>
</gene>
<dbReference type="InterPro" id="IPR036576">
    <property type="entry name" value="WRKY_dom_sf"/>
</dbReference>
<dbReference type="EMBL" id="NKQK01000021">
    <property type="protein sequence ID" value="PSS00028.1"/>
    <property type="molecule type" value="Genomic_DNA"/>
</dbReference>
<protein>
    <submittedName>
        <fullName evidence="7">WRKY transcription factor 50</fullName>
    </submittedName>
</protein>
<dbReference type="OrthoDB" id="693960at2759"/>
<dbReference type="InParanoid" id="A0A2R6Q0U5"/>
<keyword evidence="5" id="KW-0539">Nucleus</keyword>
<dbReference type="SMART" id="SM00774">
    <property type="entry name" value="WRKY"/>
    <property type="match status" value="1"/>
</dbReference>
<dbReference type="SMR" id="A0A2R6Q0U5"/>
<dbReference type="OMA" id="NHESPCL"/>
<dbReference type="Pfam" id="PF03106">
    <property type="entry name" value="WRKY"/>
    <property type="match status" value="1"/>
</dbReference>
<dbReference type="AlphaFoldDB" id="A0A2R6Q0U5"/>
<evidence type="ECO:0000256" key="3">
    <source>
        <dbReference type="ARBA" id="ARBA00023125"/>
    </source>
</evidence>
<comment type="caution">
    <text evidence="7">The sequence shown here is derived from an EMBL/GenBank/DDBJ whole genome shotgun (WGS) entry which is preliminary data.</text>
</comment>
<dbReference type="GO" id="GO:0005634">
    <property type="term" value="C:nucleus"/>
    <property type="evidence" value="ECO:0007669"/>
    <property type="project" value="UniProtKB-SubCell"/>
</dbReference>
<keyword evidence="8" id="KW-1185">Reference proteome</keyword>
<proteinExistence type="predicted"/>
<dbReference type="FunCoup" id="A0A2R6Q0U5">
    <property type="interactions" value="46"/>
</dbReference>
<dbReference type="PANTHER" id="PTHR31221">
    <property type="entry name" value="WRKY TRANSCRIPTION FACTOR PROTEIN 1-RELATED"/>
    <property type="match status" value="1"/>
</dbReference>
<dbReference type="PROSITE" id="PS50811">
    <property type="entry name" value="WRKY"/>
    <property type="match status" value="1"/>
</dbReference>
<dbReference type="SUPFAM" id="SSF118290">
    <property type="entry name" value="WRKY DNA-binding domain"/>
    <property type="match status" value="1"/>
</dbReference>
<organism evidence="7 8">
    <name type="scientific">Actinidia chinensis var. chinensis</name>
    <name type="common">Chinese soft-hair kiwi</name>
    <dbReference type="NCBI Taxonomy" id="1590841"/>
    <lineage>
        <taxon>Eukaryota</taxon>
        <taxon>Viridiplantae</taxon>
        <taxon>Streptophyta</taxon>
        <taxon>Embryophyta</taxon>
        <taxon>Tracheophyta</taxon>
        <taxon>Spermatophyta</taxon>
        <taxon>Magnoliopsida</taxon>
        <taxon>eudicotyledons</taxon>
        <taxon>Gunneridae</taxon>
        <taxon>Pentapetalae</taxon>
        <taxon>asterids</taxon>
        <taxon>Ericales</taxon>
        <taxon>Actinidiaceae</taxon>
        <taxon>Actinidia</taxon>
    </lineage>
</organism>
<dbReference type="GO" id="GO:0043565">
    <property type="term" value="F:sequence-specific DNA binding"/>
    <property type="evidence" value="ECO:0007669"/>
    <property type="project" value="InterPro"/>
</dbReference>
<dbReference type="InterPro" id="IPR003657">
    <property type="entry name" value="WRKY_dom"/>
</dbReference>
<dbReference type="InterPro" id="IPR044810">
    <property type="entry name" value="WRKY_plant"/>
</dbReference>
<evidence type="ECO:0000259" key="6">
    <source>
        <dbReference type="PROSITE" id="PS50811"/>
    </source>
</evidence>
<evidence type="ECO:0000256" key="1">
    <source>
        <dbReference type="ARBA" id="ARBA00004123"/>
    </source>
</evidence>
<reference evidence="8" key="2">
    <citation type="journal article" date="2018" name="BMC Genomics">
        <title>A manually annotated Actinidia chinensis var. chinensis (kiwifruit) genome highlights the challenges associated with draft genomes and gene prediction in plants.</title>
        <authorList>
            <person name="Pilkington S.M."/>
            <person name="Crowhurst R."/>
            <person name="Hilario E."/>
            <person name="Nardozza S."/>
            <person name="Fraser L."/>
            <person name="Peng Y."/>
            <person name="Gunaseelan K."/>
            <person name="Simpson R."/>
            <person name="Tahir J."/>
            <person name="Deroles S.C."/>
            <person name="Templeton K."/>
            <person name="Luo Z."/>
            <person name="Davy M."/>
            <person name="Cheng C."/>
            <person name="McNeilage M."/>
            <person name="Scaglione D."/>
            <person name="Liu Y."/>
            <person name="Zhang Q."/>
            <person name="Datson P."/>
            <person name="De Silva N."/>
            <person name="Gardiner S.E."/>
            <person name="Bassett H."/>
            <person name="Chagne D."/>
            <person name="McCallum J."/>
            <person name="Dzierzon H."/>
            <person name="Deng C."/>
            <person name="Wang Y.Y."/>
            <person name="Barron L."/>
            <person name="Manako K."/>
            <person name="Bowen J."/>
            <person name="Foster T.M."/>
            <person name="Erridge Z.A."/>
            <person name="Tiffin H."/>
            <person name="Waite C.N."/>
            <person name="Davies K.M."/>
            <person name="Grierson E.P."/>
            <person name="Laing W.A."/>
            <person name="Kirk R."/>
            <person name="Chen X."/>
            <person name="Wood M."/>
            <person name="Montefiori M."/>
            <person name="Brummell D.A."/>
            <person name="Schwinn K.E."/>
            <person name="Catanach A."/>
            <person name="Fullerton C."/>
            <person name="Li D."/>
            <person name="Meiyalaghan S."/>
            <person name="Nieuwenhuizen N."/>
            <person name="Read N."/>
            <person name="Prakash R."/>
            <person name="Hunter D."/>
            <person name="Zhang H."/>
            <person name="McKenzie M."/>
            <person name="Knabel M."/>
            <person name="Harris A."/>
            <person name="Allan A.C."/>
            <person name="Gleave A."/>
            <person name="Chen A."/>
            <person name="Janssen B.J."/>
            <person name="Plunkett B."/>
            <person name="Ampomah-Dwamena C."/>
            <person name="Voogd C."/>
            <person name="Leif D."/>
            <person name="Lafferty D."/>
            <person name="Souleyre E.J.F."/>
            <person name="Varkonyi-Gasic E."/>
            <person name="Gambi F."/>
            <person name="Hanley J."/>
            <person name="Yao J.L."/>
            <person name="Cheung J."/>
            <person name="David K.M."/>
            <person name="Warren B."/>
            <person name="Marsh K."/>
            <person name="Snowden K.C."/>
            <person name="Lin-Wang K."/>
            <person name="Brian L."/>
            <person name="Martinez-Sanchez M."/>
            <person name="Wang M."/>
            <person name="Ileperuma N."/>
            <person name="Macnee N."/>
            <person name="Campin R."/>
            <person name="McAtee P."/>
            <person name="Drummond R.S.M."/>
            <person name="Espley R.V."/>
            <person name="Ireland H.S."/>
            <person name="Wu R."/>
            <person name="Atkinson R.G."/>
            <person name="Karunairetnam S."/>
            <person name="Bulley S."/>
            <person name="Chunkath S."/>
            <person name="Hanley Z."/>
            <person name="Storey R."/>
            <person name="Thrimawithana A.H."/>
            <person name="Thomson S."/>
            <person name="David C."/>
            <person name="Testolin R."/>
            <person name="Huang H."/>
            <person name="Hellens R.P."/>
            <person name="Schaffer R.J."/>
        </authorList>
    </citation>
    <scope>NUCLEOTIDE SEQUENCE [LARGE SCALE GENOMIC DNA]</scope>
    <source>
        <strain evidence="8">cv. Red5</strain>
    </source>
</reference>
<reference evidence="7 8" key="1">
    <citation type="submission" date="2017-07" db="EMBL/GenBank/DDBJ databases">
        <title>An improved, manually edited Actinidia chinensis var. chinensis (kiwifruit) genome highlights the challenges associated with draft genomes and gene prediction in plants.</title>
        <authorList>
            <person name="Pilkington S."/>
            <person name="Crowhurst R."/>
            <person name="Hilario E."/>
            <person name="Nardozza S."/>
            <person name="Fraser L."/>
            <person name="Peng Y."/>
            <person name="Gunaseelan K."/>
            <person name="Simpson R."/>
            <person name="Tahir J."/>
            <person name="Deroles S."/>
            <person name="Templeton K."/>
            <person name="Luo Z."/>
            <person name="Davy M."/>
            <person name="Cheng C."/>
            <person name="Mcneilage M."/>
            <person name="Scaglione D."/>
            <person name="Liu Y."/>
            <person name="Zhang Q."/>
            <person name="Datson P."/>
            <person name="De Silva N."/>
            <person name="Gardiner S."/>
            <person name="Bassett H."/>
            <person name="Chagne D."/>
            <person name="Mccallum J."/>
            <person name="Dzierzon H."/>
            <person name="Deng C."/>
            <person name="Wang Y.-Y."/>
            <person name="Barron N."/>
            <person name="Manako K."/>
            <person name="Bowen J."/>
            <person name="Foster T."/>
            <person name="Erridge Z."/>
            <person name="Tiffin H."/>
            <person name="Waite C."/>
            <person name="Davies K."/>
            <person name="Grierson E."/>
            <person name="Laing W."/>
            <person name="Kirk R."/>
            <person name="Chen X."/>
            <person name="Wood M."/>
            <person name="Montefiori M."/>
            <person name="Brummell D."/>
            <person name="Schwinn K."/>
            <person name="Catanach A."/>
            <person name="Fullerton C."/>
            <person name="Li D."/>
            <person name="Meiyalaghan S."/>
            <person name="Nieuwenhuizen N."/>
            <person name="Read N."/>
            <person name="Prakash R."/>
            <person name="Hunter D."/>
            <person name="Zhang H."/>
            <person name="Mckenzie M."/>
            <person name="Knabel M."/>
            <person name="Harris A."/>
            <person name="Allan A."/>
            <person name="Chen A."/>
            <person name="Janssen B."/>
            <person name="Plunkett B."/>
            <person name="Dwamena C."/>
            <person name="Voogd C."/>
            <person name="Leif D."/>
            <person name="Lafferty D."/>
            <person name="Souleyre E."/>
            <person name="Varkonyi-Gasic E."/>
            <person name="Gambi F."/>
            <person name="Hanley J."/>
            <person name="Yao J.-L."/>
            <person name="Cheung J."/>
            <person name="David K."/>
            <person name="Warren B."/>
            <person name="Marsh K."/>
            <person name="Snowden K."/>
            <person name="Lin-Wang K."/>
            <person name="Brian L."/>
            <person name="Martinez-Sanchez M."/>
            <person name="Wang M."/>
            <person name="Ileperuma N."/>
            <person name="Macnee N."/>
            <person name="Campin R."/>
            <person name="Mcatee P."/>
            <person name="Drummond R."/>
            <person name="Espley R."/>
            <person name="Ireland H."/>
            <person name="Wu R."/>
            <person name="Atkinson R."/>
            <person name="Karunairetnam S."/>
            <person name="Bulley S."/>
            <person name="Chunkath S."/>
            <person name="Hanley Z."/>
            <person name="Storey R."/>
            <person name="Thrimawithana A."/>
            <person name="Thomson S."/>
            <person name="David C."/>
            <person name="Testolin R."/>
        </authorList>
    </citation>
    <scope>NUCLEOTIDE SEQUENCE [LARGE SCALE GENOMIC DNA]</scope>
    <source>
        <strain evidence="8">cv. Red5</strain>
        <tissue evidence="7">Young leaf</tissue>
    </source>
</reference>
<evidence type="ECO:0000313" key="8">
    <source>
        <dbReference type="Proteomes" id="UP000241394"/>
    </source>
</evidence>
<keyword evidence="2" id="KW-0805">Transcription regulation</keyword>
<dbReference type="Gene3D" id="2.20.25.80">
    <property type="entry name" value="WRKY domain"/>
    <property type="match status" value="1"/>
</dbReference>
<sequence length="200" mass="22960">MSNSVFLSANITETTNPNPQNSYIWDSSTYYQDHHQPLDFDPSDYLALLDHHPEEDAISRFTAASLSQSQIFQETSTAGISLTNSHMKRRSGRKRDQDEGCKKIAIRTKSALEIMDDGFKWRKYGKKMIKSSPYPRNYYKCFIAGCTVKKRVERDPEDSSYVITTYEGRHNHESPCLIYGNQMPMALTSAWTLQRLPSCP</sequence>
<dbReference type="GO" id="GO:0003700">
    <property type="term" value="F:DNA-binding transcription factor activity"/>
    <property type="evidence" value="ECO:0007669"/>
    <property type="project" value="InterPro"/>
</dbReference>
<evidence type="ECO:0000313" key="7">
    <source>
        <dbReference type="EMBL" id="PSS00028.1"/>
    </source>
</evidence>
<feature type="domain" description="WRKY" evidence="6">
    <location>
        <begin position="110"/>
        <end position="175"/>
    </location>
</feature>
<comment type="subcellular location">
    <subcellularLocation>
        <location evidence="1">Nucleus</location>
    </subcellularLocation>
</comment>
<evidence type="ECO:0000256" key="2">
    <source>
        <dbReference type="ARBA" id="ARBA00023015"/>
    </source>
</evidence>
<dbReference type="PANTHER" id="PTHR31221:SF283">
    <property type="entry name" value="WRKY DOMAIN-CONTAINING PROTEIN"/>
    <property type="match status" value="1"/>
</dbReference>
<dbReference type="Gramene" id="PSS00028">
    <property type="protein sequence ID" value="PSS00028"/>
    <property type="gene ID" value="CEY00_Acc23995"/>
</dbReference>
<dbReference type="Proteomes" id="UP000241394">
    <property type="component" value="Chromosome LG21"/>
</dbReference>
<name>A0A2R6Q0U5_ACTCC</name>
<accession>A0A2R6Q0U5</accession>
<evidence type="ECO:0000256" key="5">
    <source>
        <dbReference type="ARBA" id="ARBA00023242"/>
    </source>
</evidence>
<keyword evidence="3" id="KW-0238">DNA-binding</keyword>
<evidence type="ECO:0000256" key="4">
    <source>
        <dbReference type="ARBA" id="ARBA00023163"/>
    </source>
</evidence>
<keyword evidence="4" id="KW-0804">Transcription</keyword>
<dbReference type="FunFam" id="2.20.25.80:FF:000003">
    <property type="entry name" value="WRKY transcription factor 57"/>
    <property type="match status" value="1"/>
</dbReference>